<dbReference type="InterPro" id="IPR002083">
    <property type="entry name" value="MATH/TRAF_dom"/>
</dbReference>
<evidence type="ECO:0000313" key="3">
    <source>
        <dbReference type="Proteomes" id="UP000813462"/>
    </source>
</evidence>
<gene>
    <name evidence="2" type="ORF">FEM48_Zijuj08G0062300</name>
</gene>
<dbReference type="SMART" id="SM00061">
    <property type="entry name" value="MATH"/>
    <property type="match status" value="2"/>
</dbReference>
<organism evidence="2 3">
    <name type="scientific">Ziziphus jujuba var. spinosa</name>
    <dbReference type="NCBI Taxonomy" id="714518"/>
    <lineage>
        <taxon>Eukaryota</taxon>
        <taxon>Viridiplantae</taxon>
        <taxon>Streptophyta</taxon>
        <taxon>Embryophyta</taxon>
        <taxon>Tracheophyta</taxon>
        <taxon>Spermatophyta</taxon>
        <taxon>Magnoliopsida</taxon>
        <taxon>eudicotyledons</taxon>
        <taxon>Gunneridae</taxon>
        <taxon>Pentapetalae</taxon>
        <taxon>rosids</taxon>
        <taxon>fabids</taxon>
        <taxon>Rosales</taxon>
        <taxon>Rhamnaceae</taxon>
        <taxon>Paliureae</taxon>
        <taxon>Ziziphus</taxon>
    </lineage>
</organism>
<dbReference type="CDD" id="cd00121">
    <property type="entry name" value="MATH"/>
    <property type="match status" value="3"/>
</dbReference>
<dbReference type="Pfam" id="PF22486">
    <property type="entry name" value="MATH_2"/>
    <property type="match status" value="3"/>
</dbReference>
<feature type="domain" description="MATH" evidence="1">
    <location>
        <begin position="551"/>
        <end position="678"/>
    </location>
</feature>
<dbReference type="EMBL" id="JAEACU010000008">
    <property type="protein sequence ID" value="KAH7519675.1"/>
    <property type="molecule type" value="Genomic_DNA"/>
</dbReference>
<accession>A0A978UXF9</accession>
<evidence type="ECO:0000259" key="1">
    <source>
        <dbReference type="PROSITE" id="PS50144"/>
    </source>
</evidence>
<dbReference type="PROSITE" id="PS50144">
    <property type="entry name" value="MATH"/>
    <property type="match status" value="3"/>
</dbReference>
<protein>
    <recommendedName>
        <fullName evidence="1">MATH domain-containing protein</fullName>
    </recommendedName>
</protein>
<dbReference type="PANTHER" id="PTHR46162:SF40">
    <property type="entry name" value="TRAF-LIKE FAMILY PROTEIN"/>
    <property type="match status" value="1"/>
</dbReference>
<name>A0A978UXF9_ZIZJJ</name>
<feature type="domain" description="MATH" evidence="1">
    <location>
        <begin position="266"/>
        <end position="387"/>
    </location>
</feature>
<proteinExistence type="predicted"/>
<dbReference type="PANTHER" id="PTHR46162">
    <property type="entry name" value="TRAF-LIKE FAMILY PROTEIN"/>
    <property type="match status" value="1"/>
</dbReference>
<dbReference type="Gene3D" id="2.60.210.10">
    <property type="entry name" value="Apoptosis, Tumor Necrosis Factor Receptor Associated Protein 2, Chain A"/>
    <property type="match status" value="3"/>
</dbReference>
<dbReference type="AlphaFoldDB" id="A0A978UXF9"/>
<dbReference type="InterPro" id="IPR008974">
    <property type="entry name" value="TRAF-like"/>
</dbReference>
<dbReference type="SUPFAM" id="SSF49599">
    <property type="entry name" value="TRAF domain-like"/>
    <property type="match status" value="3"/>
</dbReference>
<feature type="domain" description="MATH" evidence="1">
    <location>
        <begin position="18"/>
        <end position="156"/>
    </location>
</feature>
<dbReference type="Proteomes" id="UP000813462">
    <property type="component" value="Unassembled WGS sequence"/>
</dbReference>
<comment type="caution">
    <text evidence="2">The sequence shown here is derived from an EMBL/GenBank/DDBJ whole genome shotgun (WGS) entry which is preliminary data.</text>
</comment>
<reference evidence="2" key="1">
    <citation type="journal article" date="2021" name="Front. Plant Sci.">
        <title>Chromosome-Scale Genome Assembly for Chinese Sour Jujube and Insights Into Its Genome Evolution and Domestication Signature.</title>
        <authorList>
            <person name="Shen L.-Y."/>
            <person name="Luo H."/>
            <person name="Wang X.-L."/>
            <person name="Wang X.-M."/>
            <person name="Qiu X.-J."/>
            <person name="Liu H."/>
            <person name="Zhou S.-S."/>
            <person name="Jia K.-H."/>
            <person name="Nie S."/>
            <person name="Bao Y.-T."/>
            <person name="Zhang R.-G."/>
            <person name="Yun Q.-Z."/>
            <person name="Chai Y.-H."/>
            <person name="Lu J.-Y."/>
            <person name="Li Y."/>
            <person name="Zhao S.-W."/>
            <person name="Mao J.-F."/>
            <person name="Jia S.-G."/>
            <person name="Mao Y.-M."/>
        </authorList>
    </citation>
    <scope>NUCLEOTIDE SEQUENCE</scope>
    <source>
        <strain evidence="2">AT0</strain>
        <tissue evidence="2">Leaf</tissue>
    </source>
</reference>
<evidence type="ECO:0000313" key="2">
    <source>
        <dbReference type="EMBL" id="KAH7519675.1"/>
    </source>
</evidence>
<sequence length="725" mass="82387">MGNTESSSISRCKRDLPPAHYLMRIKPFSMLTGSMLTGPESKFDSGLFESGGHRWKLSLYPNGKGASQNNYISLYLSIEETATFPAGWEVFANFKLFVYDQVRDNYLTIHDPIGTVNRFSEMKKEWGFQELISMEAFGNPCNGYLVDDCCVFGAEICVIDRTCKLESVSMVKETPFMVKEFVSMVKEPVSKPVSVVKETISNPVSMAKEPVSKPVSMLKEPASKPVSMVKEPVSTAVVEGAVIRTVSVVKEHLLTVKEPVYIMNVNGLFTWKLEKFSTLHNYAYESNVFRVGGKNWILKVYPKGDSGDGLWLSIFLHLVDDWQSSTPVLANFKLQIQDIVGHKKKDETSGECKFRAGGLGCGFSKFIKLKDLDRYIFKDTLTIQAKFLTLYTPRDTYIQAITAMFRRRVVDALVVFGDWVSYNDWSLEGFVSGMEKFTQRVEQFGRAMEQLGEGMQEIAEAVEMLKDCKNLECKGCRKMHQECLESRGCVQCGRKGVAGCNCPRSRSKCRGKGCRKCHGKGLQQSFQKCGNTEISLVQAASKDGYAYLTPESSISRSKRDLPPTHYMMKIQYHSLLAGKGVKKLSLYPKGKGKENNNYISLYLAIEKTDTYPDGWEALANFKFFIYDQMRDNYLTVHVNRFYEMKKEWGIAKLICLETFNNSWHGYLVEDRCVFGAEVRLINHTHKWESICMVNEPVNEGCTWILEKFSTLSFYCSREEVVRNTL</sequence>